<dbReference type="SUPFAM" id="SSF53218">
    <property type="entry name" value="Molybdenum cofactor biosynthesis proteins"/>
    <property type="match status" value="1"/>
</dbReference>
<evidence type="ECO:0000256" key="3">
    <source>
        <dbReference type="ARBA" id="ARBA00010763"/>
    </source>
</evidence>
<dbReference type="Gene3D" id="3.90.105.10">
    <property type="entry name" value="Molybdopterin biosynthesis moea protein, domain 2"/>
    <property type="match status" value="1"/>
</dbReference>
<sequence>MSKISFYEAIQKIRDSNIPSIGDEIIFFGNSLDRVLNEDIFAKEDMPLFPVSSMDGYAFKIEYLEYFRQNGLEISQDNPAGSDFIELERYKAIKTFTGSLMPKNSDTLVIVESVEVKDNKIYLRENIQPKQGDWVRQRGDNYRSGEMLLSKGCKITPYEIGLLAELNYAFVRVRQKPKVGILVSGNEIIEVGEQRKHFGQVRNTNQHLLRAMIEKMGGVAVVYKNTHDNLDDIREIFSMMLRECDFIVTTGGMSKGDYDFTQNVILENSEVIFQGVDIKPGKPTIFAIDKNTNKPILGLSGNPNAVATTFYVFGKFIFSKLLQQEEHLKIVNAITQEEIKKKDLRMEFRSCFIKLVSGKYEISFMQKKSNQSAIINNLCGESALAILDKDFIDKNQEIKVILFKEFD</sequence>
<dbReference type="InterPro" id="IPR036688">
    <property type="entry name" value="MoeA_C_domain_IV_sf"/>
</dbReference>
<dbReference type="AlphaFoldDB" id="A0A3D8JAT0"/>
<dbReference type="PANTHER" id="PTHR10192">
    <property type="entry name" value="MOLYBDOPTERIN BIOSYNTHESIS PROTEIN"/>
    <property type="match status" value="1"/>
</dbReference>
<dbReference type="Gene3D" id="2.170.190.11">
    <property type="entry name" value="Molybdopterin biosynthesis moea protein, domain 3"/>
    <property type="match status" value="1"/>
</dbReference>
<dbReference type="Pfam" id="PF00994">
    <property type="entry name" value="MoCF_biosynth"/>
    <property type="match status" value="1"/>
</dbReference>
<comment type="function">
    <text evidence="1 6">Catalyzes the insertion of molybdate into adenylated molybdopterin with the concomitant release of AMP.</text>
</comment>
<evidence type="ECO:0000256" key="4">
    <source>
        <dbReference type="ARBA" id="ARBA00023150"/>
    </source>
</evidence>
<dbReference type="GO" id="GO:0061599">
    <property type="term" value="F:molybdopterin molybdotransferase activity"/>
    <property type="evidence" value="ECO:0007669"/>
    <property type="project" value="UniProtKB-UniRule"/>
</dbReference>
<evidence type="ECO:0000313" key="9">
    <source>
        <dbReference type="Proteomes" id="UP000256695"/>
    </source>
</evidence>
<dbReference type="Proteomes" id="UP000256695">
    <property type="component" value="Unassembled WGS sequence"/>
</dbReference>
<dbReference type="PANTHER" id="PTHR10192:SF5">
    <property type="entry name" value="GEPHYRIN"/>
    <property type="match status" value="1"/>
</dbReference>
<evidence type="ECO:0000256" key="5">
    <source>
        <dbReference type="ARBA" id="ARBA00047317"/>
    </source>
</evidence>
<gene>
    <name evidence="8" type="ORF">CQA57_02000</name>
</gene>
<dbReference type="SUPFAM" id="SSF63882">
    <property type="entry name" value="MoeA N-terminal region -like"/>
    <property type="match status" value="1"/>
</dbReference>
<evidence type="ECO:0000256" key="1">
    <source>
        <dbReference type="ARBA" id="ARBA00002901"/>
    </source>
</evidence>
<dbReference type="Pfam" id="PF03453">
    <property type="entry name" value="MoeA_N"/>
    <property type="match status" value="1"/>
</dbReference>
<dbReference type="Gene3D" id="2.40.340.10">
    <property type="entry name" value="MoeA, C-terminal, domain IV"/>
    <property type="match status" value="1"/>
</dbReference>
<evidence type="ECO:0000259" key="7">
    <source>
        <dbReference type="SMART" id="SM00852"/>
    </source>
</evidence>
<dbReference type="RefSeq" id="WP_115578570.1">
    <property type="nucleotide sequence ID" value="NZ_NXLX01000003.1"/>
</dbReference>
<keyword evidence="4 6" id="KW-0501">Molybdenum cofactor biosynthesis</keyword>
<comment type="cofactor">
    <cofactor evidence="6">
        <name>Mg(2+)</name>
        <dbReference type="ChEBI" id="CHEBI:18420"/>
    </cofactor>
</comment>
<keyword evidence="6" id="KW-0479">Metal-binding</keyword>
<keyword evidence="6" id="KW-0460">Magnesium</keyword>
<dbReference type="GO" id="GO:0046872">
    <property type="term" value="F:metal ion binding"/>
    <property type="evidence" value="ECO:0007669"/>
    <property type="project" value="UniProtKB-UniRule"/>
</dbReference>
<proteinExistence type="inferred from homology"/>
<evidence type="ECO:0000256" key="6">
    <source>
        <dbReference type="RuleBase" id="RU365090"/>
    </source>
</evidence>
<comment type="pathway">
    <text evidence="2 6">Cofactor biosynthesis; molybdopterin biosynthesis.</text>
</comment>
<dbReference type="EMBL" id="NXLX01000003">
    <property type="protein sequence ID" value="RDU74275.1"/>
    <property type="molecule type" value="Genomic_DNA"/>
</dbReference>
<dbReference type="NCBIfam" id="TIGR00177">
    <property type="entry name" value="molyb_syn"/>
    <property type="match status" value="1"/>
</dbReference>
<organism evidence="8 9">
    <name type="scientific">Helicobacter anseris</name>
    <dbReference type="NCBI Taxonomy" id="375926"/>
    <lineage>
        <taxon>Bacteria</taxon>
        <taxon>Pseudomonadati</taxon>
        <taxon>Campylobacterota</taxon>
        <taxon>Epsilonproteobacteria</taxon>
        <taxon>Campylobacterales</taxon>
        <taxon>Helicobacteraceae</taxon>
        <taxon>Helicobacter</taxon>
    </lineage>
</organism>
<dbReference type="PROSITE" id="PS01079">
    <property type="entry name" value="MOCF_BIOSYNTHESIS_2"/>
    <property type="match status" value="1"/>
</dbReference>
<accession>A0A3D8JAT0</accession>
<dbReference type="GO" id="GO:0005829">
    <property type="term" value="C:cytosol"/>
    <property type="evidence" value="ECO:0007669"/>
    <property type="project" value="TreeGrafter"/>
</dbReference>
<dbReference type="SMART" id="SM00852">
    <property type="entry name" value="MoCF_biosynth"/>
    <property type="match status" value="1"/>
</dbReference>
<reference evidence="8 9" key="1">
    <citation type="submission" date="2018-04" db="EMBL/GenBank/DDBJ databases">
        <title>Novel Campyloabacter and Helicobacter Species and Strains.</title>
        <authorList>
            <person name="Mannion A.J."/>
            <person name="Shen Z."/>
            <person name="Fox J.G."/>
        </authorList>
    </citation>
    <scope>NUCLEOTIDE SEQUENCE [LARGE SCALE GENOMIC DNA]</scope>
    <source>
        <strain evidence="8 9">MIT 04-9362</strain>
    </source>
</reference>
<dbReference type="InterPro" id="IPR036425">
    <property type="entry name" value="MoaB/Mog-like_dom_sf"/>
</dbReference>
<dbReference type="InterPro" id="IPR038987">
    <property type="entry name" value="MoeA-like"/>
</dbReference>
<dbReference type="InterPro" id="IPR008284">
    <property type="entry name" value="MoCF_biosynth_CS"/>
</dbReference>
<dbReference type="InterPro" id="IPR036135">
    <property type="entry name" value="MoeA_linker/N_sf"/>
</dbReference>
<dbReference type="Gene3D" id="3.40.980.10">
    <property type="entry name" value="MoaB/Mog-like domain"/>
    <property type="match status" value="1"/>
</dbReference>
<comment type="caution">
    <text evidence="8">The sequence shown here is derived from an EMBL/GenBank/DDBJ whole genome shotgun (WGS) entry which is preliminary data.</text>
</comment>
<dbReference type="OrthoDB" id="9804758at2"/>
<keyword evidence="6" id="KW-0500">Molybdenum</keyword>
<dbReference type="GO" id="GO:0006777">
    <property type="term" value="P:Mo-molybdopterin cofactor biosynthetic process"/>
    <property type="evidence" value="ECO:0007669"/>
    <property type="project" value="UniProtKB-UniRule"/>
</dbReference>
<comment type="catalytic activity">
    <reaction evidence="5">
        <text>adenylyl-molybdopterin + molybdate = Mo-molybdopterin + AMP + H(+)</text>
        <dbReference type="Rhea" id="RHEA:35047"/>
        <dbReference type="ChEBI" id="CHEBI:15378"/>
        <dbReference type="ChEBI" id="CHEBI:36264"/>
        <dbReference type="ChEBI" id="CHEBI:62727"/>
        <dbReference type="ChEBI" id="CHEBI:71302"/>
        <dbReference type="ChEBI" id="CHEBI:456215"/>
        <dbReference type="EC" id="2.10.1.1"/>
    </reaction>
</comment>
<evidence type="ECO:0000313" key="8">
    <source>
        <dbReference type="EMBL" id="RDU74275.1"/>
    </source>
</evidence>
<protein>
    <recommendedName>
        <fullName evidence="6">Molybdopterin molybdenumtransferase</fullName>
        <ecNumber evidence="6">2.10.1.1</ecNumber>
    </recommendedName>
</protein>
<dbReference type="InterPro" id="IPR005110">
    <property type="entry name" value="MoeA_linker/N"/>
</dbReference>
<evidence type="ECO:0000256" key="2">
    <source>
        <dbReference type="ARBA" id="ARBA00005046"/>
    </source>
</evidence>
<keyword evidence="6 8" id="KW-0808">Transferase</keyword>
<dbReference type="EC" id="2.10.1.1" evidence="6"/>
<keyword evidence="9" id="KW-1185">Reference proteome</keyword>
<dbReference type="CDD" id="cd00887">
    <property type="entry name" value="MoeA"/>
    <property type="match status" value="1"/>
</dbReference>
<comment type="similarity">
    <text evidence="3 6">Belongs to the MoeA family.</text>
</comment>
<name>A0A3D8JAT0_9HELI</name>
<dbReference type="InterPro" id="IPR001453">
    <property type="entry name" value="MoaB/Mog_dom"/>
</dbReference>
<dbReference type="UniPathway" id="UPA00344"/>
<feature type="domain" description="MoaB/Mog" evidence="7">
    <location>
        <begin position="180"/>
        <end position="320"/>
    </location>
</feature>